<evidence type="ECO:0000313" key="1">
    <source>
        <dbReference type="EMBL" id="GMS78531.1"/>
    </source>
</evidence>
<dbReference type="EMBL" id="BTSX01000001">
    <property type="protein sequence ID" value="GMS78531.1"/>
    <property type="molecule type" value="Genomic_DNA"/>
</dbReference>
<dbReference type="Proteomes" id="UP001432027">
    <property type="component" value="Unassembled WGS sequence"/>
</dbReference>
<comment type="caution">
    <text evidence="1">The sequence shown here is derived from an EMBL/GenBank/DDBJ whole genome shotgun (WGS) entry which is preliminary data.</text>
</comment>
<evidence type="ECO:0000313" key="2">
    <source>
        <dbReference type="Proteomes" id="UP001432027"/>
    </source>
</evidence>
<sequence length="115" mass="13062">STCRYQFNIDRLEKKYEGEQADVEIDLRTFDMFGTDSEVKKEFKRLSEMGDRFSFATMSSPVVNVAELETPQLVEKCLVLNHIFRAKYQSGLALTAPSPRLALPAPSRVNGDTRI</sequence>
<feature type="non-terminal residue" evidence="1">
    <location>
        <position position="115"/>
    </location>
</feature>
<reference evidence="1" key="1">
    <citation type="submission" date="2023-10" db="EMBL/GenBank/DDBJ databases">
        <title>Genome assembly of Pristionchus species.</title>
        <authorList>
            <person name="Yoshida K."/>
            <person name="Sommer R.J."/>
        </authorList>
    </citation>
    <scope>NUCLEOTIDE SEQUENCE</scope>
    <source>
        <strain evidence="1">RS0144</strain>
    </source>
</reference>
<name>A0AAV5SFR5_9BILA</name>
<organism evidence="1 2">
    <name type="scientific">Pristionchus entomophagus</name>
    <dbReference type="NCBI Taxonomy" id="358040"/>
    <lineage>
        <taxon>Eukaryota</taxon>
        <taxon>Metazoa</taxon>
        <taxon>Ecdysozoa</taxon>
        <taxon>Nematoda</taxon>
        <taxon>Chromadorea</taxon>
        <taxon>Rhabditida</taxon>
        <taxon>Rhabditina</taxon>
        <taxon>Diplogasteromorpha</taxon>
        <taxon>Diplogasteroidea</taxon>
        <taxon>Neodiplogasteridae</taxon>
        <taxon>Pristionchus</taxon>
    </lineage>
</organism>
<accession>A0AAV5SFR5</accession>
<keyword evidence="2" id="KW-1185">Reference proteome</keyword>
<protein>
    <submittedName>
        <fullName evidence="1">Uncharacterized protein</fullName>
    </submittedName>
</protein>
<dbReference type="AlphaFoldDB" id="A0AAV5SFR5"/>
<feature type="non-terminal residue" evidence="1">
    <location>
        <position position="1"/>
    </location>
</feature>
<proteinExistence type="predicted"/>
<gene>
    <name evidence="1" type="ORF">PENTCL1PPCAC_706</name>
</gene>